<gene>
    <name evidence="2" type="ORF">C8D72_3392</name>
</gene>
<evidence type="ECO:0000313" key="3">
    <source>
        <dbReference type="Proteomes" id="UP000256334"/>
    </source>
</evidence>
<comment type="caution">
    <text evidence="2">The sequence shown here is derived from an EMBL/GenBank/DDBJ whole genome shotgun (WGS) entry which is preliminary data.</text>
</comment>
<dbReference type="Proteomes" id="UP000256334">
    <property type="component" value="Unassembled WGS sequence"/>
</dbReference>
<feature type="compositionally biased region" description="Polar residues" evidence="1">
    <location>
        <begin position="10"/>
        <end position="32"/>
    </location>
</feature>
<keyword evidence="3" id="KW-1185">Reference proteome</keyword>
<feature type="region of interest" description="Disordered" evidence="1">
    <location>
        <begin position="1"/>
        <end position="34"/>
    </location>
</feature>
<protein>
    <submittedName>
        <fullName evidence="2">Uncharacterized protein</fullName>
    </submittedName>
</protein>
<name>A0A3D9DRI3_9GAMM</name>
<dbReference type="AlphaFoldDB" id="A0A3D9DRI3"/>
<sequence>MIASRMRGNLFNTPPGETSRQGGVSPDPSTRRNAMGWSLPYHTHTRDQLVSWLLENQSEPGRCEIIDHSCRGNVLYTVFHNISKQYRFIVVFLLEGPTSSQRKAGEQSWAYKDIAESQGPRVYGCPERLLRQSDTQYTNAVEWREECRRRRRESSQRRKQALTCQYGDRLEVVTRIGWNGEFDETKTVVFQRAYTATFFIGRDTDGKDWRCRWDRVVIRDISTDTAIA</sequence>
<proteinExistence type="predicted"/>
<organism evidence="2 3">
    <name type="scientific">Kushneria indalinina DSM 14324</name>
    <dbReference type="NCBI Taxonomy" id="1122140"/>
    <lineage>
        <taxon>Bacteria</taxon>
        <taxon>Pseudomonadati</taxon>
        <taxon>Pseudomonadota</taxon>
        <taxon>Gammaproteobacteria</taxon>
        <taxon>Oceanospirillales</taxon>
        <taxon>Halomonadaceae</taxon>
        <taxon>Kushneria</taxon>
    </lineage>
</organism>
<accession>A0A3D9DRI3</accession>
<evidence type="ECO:0000256" key="1">
    <source>
        <dbReference type="SAM" id="MobiDB-lite"/>
    </source>
</evidence>
<evidence type="ECO:0000313" key="2">
    <source>
        <dbReference type="EMBL" id="REC93348.1"/>
    </source>
</evidence>
<reference evidence="2 3" key="1">
    <citation type="submission" date="2018-07" db="EMBL/GenBank/DDBJ databases">
        <title>Genomic Encyclopedia of Type Strains, Phase IV (KMG-IV): sequencing the most valuable type-strain genomes for metagenomic binning, comparative biology and taxonomic classification.</title>
        <authorList>
            <person name="Goeker M."/>
        </authorList>
    </citation>
    <scope>NUCLEOTIDE SEQUENCE [LARGE SCALE GENOMIC DNA]</scope>
    <source>
        <strain evidence="2 3">DSM 14324</strain>
    </source>
</reference>
<dbReference type="EMBL" id="QRDJ01000012">
    <property type="protein sequence ID" value="REC93348.1"/>
    <property type="molecule type" value="Genomic_DNA"/>
</dbReference>